<evidence type="ECO:0000256" key="2">
    <source>
        <dbReference type="SAM" id="Phobius"/>
    </source>
</evidence>
<reference evidence="4 5" key="1">
    <citation type="journal article" date="2019" name="Nat. Ecol. Evol.">
        <title>Megaphylogeny resolves global patterns of mushroom evolution.</title>
        <authorList>
            <person name="Varga T."/>
            <person name="Krizsan K."/>
            <person name="Foldi C."/>
            <person name="Dima B."/>
            <person name="Sanchez-Garcia M."/>
            <person name="Sanchez-Ramirez S."/>
            <person name="Szollosi G.J."/>
            <person name="Szarkandi J.G."/>
            <person name="Papp V."/>
            <person name="Albert L."/>
            <person name="Andreopoulos W."/>
            <person name="Angelini C."/>
            <person name="Antonin V."/>
            <person name="Barry K.W."/>
            <person name="Bougher N.L."/>
            <person name="Buchanan P."/>
            <person name="Buyck B."/>
            <person name="Bense V."/>
            <person name="Catcheside P."/>
            <person name="Chovatia M."/>
            <person name="Cooper J."/>
            <person name="Damon W."/>
            <person name="Desjardin D."/>
            <person name="Finy P."/>
            <person name="Geml J."/>
            <person name="Haridas S."/>
            <person name="Hughes K."/>
            <person name="Justo A."/>
            <person name="Karasinski D."/>
            <person name="Kautmanova I."/>
            <person name="Kiss B."/>
            <person name="Kocsube S."/>
            <person name="Kotiranta H."/>
            <person name="LaButti K.M."/>
            <person name="Lechner B.E."/>
            <person name="Liimatainen K."/>
            <person name="Lipzen A."/>
            <person name="Lukacs Z."/>
            <person name="Mihaltcheva S."/>
            <person name="Morgado L.N."/>
            <person name="Niskanen T."/>
            <person name="Noordeloos M.E."/>
            <person name="Ohm R.A."/>
            <person name="Ortiz-Santana B."/>
            <person name="Ovrebo C."/>
            <person name="Racz N."/>
            <person name="Riley R."/>
            <person name="Savchenko A."/>
            <person name="Shiryaev A."/>
            <person name="Soop K."/>
            <person name="Spirin V."/>
            <person name="Szebenyi C."/>
            <person name="Tomsovsky M."/>
            <person name="Tulloss R.E."/>
            <person name="Uehling J."/>
            <person name="Grigoriev I.V."/>
            <person name="Vagvolgyi C."/>
            <person name="Papp T."/>
            <person name="Martin F.M."/>
            <person name="Miettinen O."/>
            <person name="Hibbett D.S."/>
            <person name="Nagy L.G."/>
        </authorList>
    </citation>
    <scope>NUCLEOTIDE SEQUENCE [LARGE SCALE GENOMIC DNA]</scope>
    <source>
        <strain evidence="4 5">CBS 166.37</strain>
    </source>
</reference>
<dbReference type="AlphaFoldDB" id="A0A5C3LHR8"/>
<feature type="region of interest" description="Disordered" evidence="1">
    <location>
        <begin position="310"/>
        <end position="332"/>
    </location>
</feature>
<keyword evidence="2" id="KW-0472">Membrane</keyword>
<keyword evidence="2" id="KW-0812">Transmembrane</keyword>
<organism evidence="4 5">
    <name type="scientific">Crucibulum laeve</name>
    <dbReference type="NCBI Taxonomy" id="68775"/>
    <lineage>
        <taxon>Eukaryota</taxon>
        <taxon>Fungi</taxon>
        <taxon>Dikarya</taxon>
        <taxon>Basidiomycota</taxon>
        <taxon>Agaricomycotina</taxon>
        <taxon>Agaricomycetes</taxon>
        <taxon>Agaricomycetidae</taxon>
        <taxon>Agaricales</taxon>
        <taxon>Agaricineae</taxon>
        <taxon>Nidulariaceae</taxon>
        <taxon>Crucibulum</taxon>
    </lineage>
</organism>
<dbReference type="EMBL" id="ML213668">
    <property type="protein sequence ID" value="TFK32634.1"/>
    <property type="molecule type" value="Genomic_DNA"/>
</dbReference>
<feature type="transmembrane region" description="Helical" evidence="2">
    <location>
        <begin position="123"/>
        <end position="146"/>
    </location>
</feature>
<dbReference type="Proteomes" id="UP000308652">
    <property type="component" value="Unassembled WGS sequence"/>
</dbReference>
<proteinExistence type="predicted"/>
<feature type="transmembrane region" description="Helical" evidence="2">
    <location>
        <begin position="231"/>
        <end position="252"/>
    </location>
</feature>
<dbReference type="Pfam" id="PF20152">
    <property type="entry name" value="DUF6534"/>
    <property type="match status" value="1"/>
</dbReference>
<accession>A0A5C3LHR8</accession>
<feature type="transmembrane region" description="Helical" evidence="2">
    <location>
        <begin position="198"/>
        <end position="225"/>
    </location>
</feature>
<dbReference type="OrthoDB" id="3263055at2759"/>
<evidence type="ECO:0000256" key="1">
    <source>
        <dbReference type="SAM" id="MobiDB-lite"/>
    </source>
</evidence>
<evidence type="ECO:0000259" key="3">
    <source>
        <dbReference type="Pfam" id="PF20152"/>
    </source>
</evidence>
<keyword evidence="2" id="KW-1133">Transmembrane helix</keyword>
<feature type="transmembrane region" description="Helical" evidence="2">
    <location>
        <begin position="52"/>
        <end position="76"/>
    </location>
</feature>
<sequence>MSATLDPNFALDNSMGAMMIGVIISAVLHGVCLVQAFFYFTKYKNDPWYLKGLVLTTVSFDAIHLCLITHTIYHYLVTGYHNANGLTVLVWSVLLEALFTGVNGAIVQTFFTLRVWRLSHKSIPLTGTILLLILSCVGCGTAWVIMSMQLHTYEELLRISPLTITINALSTTVDVLIASSLCFMLHKARTGFKRSDTIINRLIVFVVNTGMLTTACAIASLISLVASPDTLIYATFYFCIGRLYSNSFLATLNARRSLTATDVDNVNMVSLPTSGISGVSPNATTMSKNQQNISIRIDTTKEALRDNDLEISHTQRGIGKSEEDLSQKSRPL</sequence>
<evidence type="ECO:0000313" key="4">
    <source>
        <dbReference type="EMBL" id="TFK32634.1"/>
    </source>
</evidence>
<feature type="transmembrane region" description="Helical" evidence="2">
    <location>
        <begin position="166"/>
        <end position="186"/>
    </location>
</feature>
<dbReference type="PANTHER" id="PTHR40465:SF1">
    <property type="entry name" value="DUF6534 DOMAIN-CONTAINING PROTEIN"/>
    <property type="match status" value="1"/>
</dbReference>
<feature type="domain" description="DUF6534" evidence="3">
    <location>
        <begin position="170"/>
        <end position="257"/>
    </location>
</feature>
<evidence type="ECO:0000313" key="5">
    <source>
        <dbReference type="Proteomes" id="UP000308652"/>
    </source>
</evidence>
<gene>
    <name evidence="4" type="ORF">BDQ12DRAFT_692231</name>
</gene>
<keyword evidence="5" id="KW-1185">Reference proteome</keyword>
<feature type="transmembrane region" description="Helical" evidence="2">
    <location>
        <begin position="88"/>
        <end position="111"/>
    </location>
</feature>
<dbReference type="PANTHER" id="PTHR40465">
    <property type="entry name" value="CHROMOSOME 1, WHOLE GENOME SHOTGUN SEQUENCE"/>
    <property type="match status" value="1"/>
</dbReference>
<name>A0A5C3LHR8_9AGAR</name>
<dbReference type="InterPro" id="IPR045339">
    <property type="entry name" value="DUF6534"/>
</dbReference>
<protein>
    <recommendedName>
        <fullName evidence="3">DUF6534 domain-containing protein</fullName>
    </recommendedName>
</protein>
<feature type="transmembrane region" description="Helical" evidence="2">
    <location>
        <begin position="15"/>
        <end position="40"/>
    </location>
</feature>
<dbReference type="STRING" id="68775.A0A5C3LHR8"/>